<dbReference type="AlphaFoldDB" id="A0A0E9QFH5"/>
<protein>
    <submittedName>
        <fullName evidence="1">Uncharacterized protein</fullName>
    </submittedName>
</protein>
<reference evidence="1" key="2">
    <citation type="journal article" date="2015" name="Fish Shellfish Immunol.">
        <title>Early steps in the European eel (Anguilla anguilla)-Vibrio vulnificus interaction in the gills: Role of the RtxA13 toxin.</title>
        <authorList>
            <person name="Callol A."/>
            <person name="Pajuelo D."/>
            <person name="Ebbesson L."/>
            <person name="Teles M."/>
            <person name="MacKenzie S."/>
            <person name="Amaro C."/>
        </authorList>
    </citation>
    <scope>NUCLEOTIDE SEQUENCE</scope>
</reference>
<dbReference type="EMBL" id="GBXM01093033">
    <property type="protein sequence ID" value="JAH15544.1"/>
    <property type="molecule type" value="Transcribed_RNA"/>
</dbReference>
<organism evidence="1">
    <name type="scientific">Anguilla anguilla</name>
    <name type="common">European freshwater eel</name>
    <name type="synonym">Muraena anguilla</name>
    <dbReference type="NCBI Taxonomy" id="7936"/>
    <lineage>
        <taxon>Eukaryota</taxon>
        <taxon>Metazoa</taxon>
        <taxon>Chordata</taxon>
        <taxon>Craniata</taxon>
        <taxon>Vertebrata</taxon>
        <taxon>Euteleostomi</taxon>
        <taxon>Actinopterygii</taxon>
        <taxon>Neopterygii</taxon>
        <taxon>Teleostei</taxon>
        <taxon>Anguilliformes</taxon>
        <taxon>Anguillidae</taxon>
        <taxon>Anguilla</taxon>
    </lineage>
</organism>
<reference evidence="1" key="1">
    <citation type="submission" date="2014-11" db="EMBL/GenBank/DDBJ databases">
        <authorList>
            <person name="Amaro Gonzalez C."/>
        </authorList>
    </citation>
    <scope>NUCLEOTIDE SEQUENCE</scope>
</reference>
<name>A0A0E9QFH5_ANGAN</name>
<evidence type="ECO:0000313" key="1">
    <source>
        <dbReference type="EMBL" id="JAH15544.1"/>
    </source>
</evidence>
<proteinExistence type="predicted"/>
<accession>A0A0E9QFH5</accession>
<sequence length="43" mass="5176">MSELQVLFPEALLYYKLLNDEWLRSQLQNRSEPMSCHVRSPRP</sequence>